<protein>
    <submittedName>
        <fullName evidence="1">Uncharacterized protein</fullName>
    </submittedName>
</protein>
<gene>
    <name evidence="1" type="ORF">PACLA_8A064754</name>
</gene>
<dbReference type="EMBL" id="CACRXK020001839">
    <property type="protein sequence ID" value="CAB3991380.1"/>
    <property type="molecule type" value="Genomic_DNA"/>
</dbReference>
<dbReference type="AlphaFoldDB" id="A0A7D9DR93"/>
<name>A0A7D9DR93_PARCT</name>
<proteinExistence type="predicted"/>
<dbReference type="OrthoDB" id="10547723at2759"/>
<reference evidence="1" key="1">
    <citation type="submission" date="2020-04" db="EMBL/GenBank/DDBJ databases">
        <authorList>
            <person name="Alioto T."/>
            <person name="Alioto T."/>
            <person name="Gomez Garrido J."/>
        </authorList>
    </citation>
    <scope>NUCLEOTIDE SEQUENCE</scope>
    <source>
        <strain evidence="1">A484AB</strain>
    </source>
</reference>
<organism evidence="1 2">
    <name type="scientific">Paramuricea clavata</name>
    <name type="common">Red gorgonian</name>
    <name type="synonym">Violescent sea-whip</name>
    <dbReference type="NCBI Taxonomy" id="317549"/>
    <lineage>
        <taxon>Eukaryota</taxon>
        <taxon>Metazoa</taxon>
        <taxon>Cnidaria</taxon>
        <taxon>Anthozoa</taxon>
        <taxon>Octocorallia</taxon>
        <taxon>Malacalcyonacea</taxon>
        <taxon>Plexauridae</taxon>
        <taxon>Paramuricea</taxon>
    </lineage>
</organism>
<evidence type="ECO:0000313" key="1">
    <source>
        <dbReference type="EMBL" id="CAB3991380.1"/>
    </source>
</evidence>
<accession>A0A7D9DR93</accession>
<keyword evidence="2" id="KW-1185">Reference proteome</keyword>
<evidence type="ECO:0000313" key="2">
    <source>
        <dbReference type="Proteomes" id="UP001152795"/>
    </source>
</evidence>
<dbReference type="Proteomes" id="UP001152795">
    <property type="component" value="Unassembled WGS sequence"/>
</dbReference>
<comment type="caution">
    <text evidence="1">The sequence shown here is derived from an EMBL/GenBank/DDBJ whole genome shotgun (WGS) entry which is preliminary data.</text>
</comment>
<sequence>MLLYVLKKSVNCFPIAPSINPSMQQSGVKTSELRELINEVKELQNKYQQLRTQSGDKSSGTSVSLREQRLARQNCSSESSASGYQESLQKLKKQFIRKGNGIRMNCLWEFKGLDKKIKDISRKLDEETNSCIFKMENNTQVDYVKNVQKVQINEKKNAAVQLVGVTCCSEYSASNVSNAVLEVEETISNITYACYCKVGQKCNICYWQCADTRRHQIK</sequence>